<evidence type="ECO:0000313" key="8">
    <source>
        <dbReference type="EMBL" id="MEK8029357.1"/>
    </source>
</evidence>
<dbReference type="Pfam" id="PF01311">
    <property type="entry name" value="Bac_export_1"/>
    <property type="match status" value="1"/>
</dbReference>
<dbReference type="PANTHER" id="PTHR30065">
    <property type="entry name" value="FLAGELLAR BIOSYNTHETIC PROTEIN FLIR"/>
    <property type="match status" value="1"/>
</dbReference>
<feature type="transmembrane region" description="Helical" evidence="7">
    <location>
        <begin position="217"/>
        <end position="238"/>
    </location>
</feature>
<feature type="transmembrane region" description="Helical" evidence="7">
    <location>
        <begin position="184"/>
        <end position="205"/>
    </location>
</feature>
<organism evidence="8 9">
    <name type="scientific">Ideonella lacteola</name>
    <dbReference type="NCBI Taxonomy" id="2984193"/>
    <lineage>
        <taxon>Bacteria</taxon>
        <taxon>Pseudomonadati</taxon>
        <taxon>Pseudomonadota</taxon>
        <taxon>Betaproteobacteria</taxon>
        <taxon>Burkholderiales</taxon>
        <taxon>Sphaerotilaceae</taxon>
        <taxon>Ideonella</taxon>
    </lineage>
</organism>
<evidence type="ECO:0000256" key="7">
    <source>
        <dbReference type="RuleBase" id="RU362072"/>
    </source>
</evidence>
<evidence type="ECO:0000256" key="5">
    <source>
        <dbReference type="ARBA" id="ARBA00022989"/>
    </source>
</evidence>
<evidence type="ECO:0000256" key="4">
    <source>
        <dbReference type="ARBA" id="ARBA00022692"/>
    </source>
</evidence>
<feature type="transmembrane region" description="Helical" evidence="7">
    <location>
        <begin position="69"/>
        <end position="94"/>
    </location>
</feature>
<keyword evidence="6 7" id="KW-0472">Membrane</keyword>
<dbReference type="RefSeq" id="WP_341423697.1">
    <property type="nucleotide sequence ID" value="NZ_JBBUTG010000001.1"/>
</dbReference>
<dbReference type="PRINTS" id="PR00953">
    <property type="entry name" value="TYPE3IMRPROT"/>
</dbReference>
<dbReference type="InterPro" id="IPR002010">
    <property type="entry name" value="T3SS_IM_R"/>
</dbReference>
<protein>
    <submittedName>
        <fullName evidence="8">Type III secretion system export apparatus subunit SctT</fullName>
    </submittedName>
</protein>
<dbReference type="NCBIfam" id="TIGR01401">
    <property type="entry name" value="fliR_like_III"/>
    <property type="match status" value="1"/>
</dbReference>
<keyword evidence="3 7" id="KW-1003">Cell membrane</keyword>
<feature type="transmembrane region" description="Helical" evidence="7">
    <location>
        <begin position="12"/>
        <end position="30"/>
    </location>
</feature>
<comment type="similarity">
    <text evidence="2 7">Belongs to the FliR/MopE/SpaR family.</text>
</comment>
<feature type="transmembrane region" description="Helical" evidence="7">
    <location>
        <begin position="131"/>
        <end position="150"/>
    </location>
</feature>
<reference evidence="8 9" key="1">
    <citation type="submission" date="2024-04" db="EMBL/GenBank/DDBJ databases">
        <title>Novel species of the genus Ideonella isolated from streams.</title>
        <authorList>
            <person name="Lu H."/>
        </authorList>
    </citation>
    <scope>NUCLEOTIDE SEQUENCE [LARGE SCALE GENOMIC DNA]</scope>
    <source>
        <strain evidence="8 9">DXS29W</strain>
    </source>
</reference>
<dbReference type="PANTHER" id="PTHR30065:SF1">
    <property type="entry name" value="SURFACE PRESENTATION OF ANTIGENS PROTEIN SPAR"/>
    <property type="match status" value="1"/>
</dbReference>
<evidence type="ECO:0000256" key="2">
    <source>
        <dbReference type="ARBA" id="ARBA00009772"/>
    </source>
</evidence>
<evidence type="ECO:0000256" key="6">
    <source>
        <dbReference type="ARBA" id="ARBA00023136"/>
    </source>
</evidence>
<keyword evidence="9" id="KW-1185">Reference proteome</keyword>
<evidence type="ECO:0000256" key="3">
    <source>
        <dbReference type="ARBA" id="ARBA00022475"/>
    </source>
</evidence>
<sequence length="261" mass="28184">MNHGEELKNMVALIALCGARIVATLLVLPATSGQKLQGMSRAALPVWMGLYIAWGQPLDVIADLNTPMLAVLILKETLIGFLIGFAAATIFWVAEGVGSMIDNLAGYNNVQQSNPNSSDQSTPVGSFLSELSIYSFYALGGMVALLGTLFESYKWWPLTATLPNTANLLEVFAREQVMTYMTTVARLAAPALLTLLLIDLGFGLLTKTAEKLEPNSLAQPVKGAVTMVLLSLIIAVFFQQVRAELSLSDLARHLQAMWGPR</sequence>
<dbReference type="Proteomes" id="UP001371218">
    <property type="component" value="Unassembled WGS sequence"/>
</dbReference>
<keyword evidence="5 7" id="KW-1133">Transmembrane helix</keyword>
<accession>A0ABU9BKH5</accession>
<proteinExistence type="inferred from homology"/>
<name>A0ABU9BKH5_9BURK</name>
<gene>
    <name evidence="8" type="primary">sctT</name>
    <name evidence="8" type="ORF">AACH06_00875</name>
</gene>
<comment type="subcellular location">
    <subcellularLocation>
        <location evidence="1 7">Cell membrane</location>
        <topology evidence="1 7">Multi-pass membrane protein</topology>
    </subcellularLocation>
</comment>
<dbReference type="EMBL" id="JBBUTG010000001">
    <property type="protein sequence ID" value="MEK8029357.1"/>
    <property type="molecule type" value="Genomic_DNA"/>
</dbReference>
<dbReference type="InterPro" id="IPR006304">
    <property type="entry name" value="T3SS_SpaR/YscT"/>
</dbReference>
<comment type="caution">
    <text evidence="8">The sequence shown here is derived from an EMBL/GenBank/DDBJ whole genome shotgun (WGS) entry which is preliminary data.</text>
</comment>
<evidence type="ECO:0000256" key="1">
    <source>
        <dbReference type="ARBA" id="ARBA00004651"/>
    </source>
</evidence>
<keyword evidence="4 7" id="KW-0812">Transmembrane</keyword>
<evidence type="ECO:0000313" key="9">
    <source>
        <dbReference type="Proteomes" id="UP001371218"/>
    </source>
</evidence>